<proteinExistence type="predicted"/>
<evidence type="ECO:0000313" key="3">
    <source>
        <dbReference type="Proteomes" id="UP000324101"/>
    </source>
</evidence>
<sequence length="223" mass="22262">MSTISMRTGTLGVSALAVVGSLALTGCENGDEQTPAQPAASASSGAPAAPGASATPSTGDGAVPAGAPGTAKSGQVFKIGEAAEVPYDYGDFKGSRLALTVTAIEQGTPADLQGLDLGDKANGKVPYYIRYSVKNIGTTDMSYASVGHVKGLLGDGTEAQSLAVIGSFEKCKNESMPKGFAHGQTQTSCAIALAPSSQVKVAGAEYGGNPYNAANKGKAIAWK</sequence>
<organism evidence="2 3">
    <name type="scientific">Streptomyces venezuelae</name>
    <dbReference type="NCBI Taxonomy" id="54571"/>
    <lineage>
        <taxon>Bacteria</taxon>
        <taxon>Bacillati</taxon>
        <taxon>Actinomycetota</taxon>
        <taxon>Actinomycetes</taxon>
        <taxon>Kitasatosporales</taxon>
        <taxon>Streptomycetaceae</taxon>
        <taxon>Streptomyces</taxon>
    </lineage>
</organism>
<dbReference type="EMBL" id="CP029189">
    <property type="protein sequence ID" value="QES56996.1"/>
    <property type="molecule type" value="Genomic_DNA"/>
</dbReference>
<dbReference type="AlphaFoldDB" id="A0A5P2DPL1"/>
<accession>A0A5P2DPL1</accession>
<dbReference type="PROSITE" id="PS51257">
    <property type="entry name" value="PROKAR_LIPOPROTEIN"/>
    <property type="match status" value="1"/>
</dbReference>
<evidence type="ECO:0000313" key="2">
    <source>
        <dbReference type="EMBL" id="QES56996.1"/>
    </source>
</evidence>
<dbReference type="RefSeq" id="WP_150259821.1">
    <property type="nucleotide sequence ID" value="NZ_CP029189.1"/>
</dbReference>
<dbReference type="OrthoDB" id="3874174at2"/>
<evidence type="ECO:0008006" key="4">
    <source>
        <dbReference type="Google" id="ProtNLM"/>
    </source>
</evidence>
<dbReference type="Proteomes" id="UP000324101">
    <property type="component" value="Chromosome"/>
</dbReference>
<feature type="region of interest" description="Disordered" evidence="1">
    <location>
        <begin position="29"/>
        <end position="67"/>
    </location>
</feature>
<reference evidence="2 3" key="1">
    <citation type="submission" date="2018-05" db="EMBL/GenBank/DDBJ databases">
        <title>Streptomyces venezuelae.</title>
        <authorList>
            <person name="Kim W."/>
            <person name="Lee N."/>
            <person name="Cho B.-K."/>
        </authorList>
    </citation>
    <scope>NUCLEOTIDE SEQUENCE [LARGE SCALE GENOMIC DNA]</scope>
    <source>
        <strain evidence="2 3">ATCC 21018</strain>
    </source>
</reference>
<feature type="compositionally biased region" description="Low complexity" evidence="1">
    <location>
        <begin position="33"/>
        <end position="59"/>
    </location>
</feature>
<protein>
    <recommendedName>
        <fullName evidence="4">DUF4352 domain-containing protein</fullName>
    </recommendedName>
</protein>
<name>A0A5P2DPL1_STRVZ</name>
<gene>
    <name evidence="2" type="ORF">DEJ51_24760</name>
</gene>
<evidence type="ECO:0000256" key="1">
    <source>
        <dbReference type="SAM" id="MobiDB-lite"/>
    </source>
</evidence>